<evidence type="ECO:0008006" key="4">
    <source>
        <dbReference type="Google" id="ProtNLM"/>
    </source>
</evidence>
<dbReference type="Proteomes" id="UP001165367">
    <property type="component" value="Unassembled WGS sequence"/>
</dbReference>
<keyword evidence="1" id="KW-0732">Signal</keyword>
<reference evidence="2" key="1">
    <citation type="submission" date="2022-01" db="EMBL/GenBank/DDBJ databases">
        <authorList>
            <person name="Jo J.-H."/>
            <person name="Im W.-T."/>
        </authorList>
    </citation>
    <scope>NUCLEOTIDE SEQUENCE</scope>
    <source>
        <strain evidence="2">NA20</strain>
    </source>
</reference>
<accession>A0ABS9KNK6</accession>
<proteinExistence type="predicted"/>
<dbReference type="RefSeq" id="WP_237869827.1">
    <property type="nucleotide sequence ID" value="NZ_JAKLTR010000003.1"/>
</dbReference>
<name>A0ABS9KNK6_9BACT</name>
<evidence type="ECO:0000313" key="2">
    <source>
        <dbReference type="EMBL" id="MCG2613908.1"/>
    </source>
</evidence>
<keyword evidence="3" id="KW-1185">Reference proteome</keyword>
<protein>
    <recommendedName>
        <fullName evidence="4">Lipocalin-like domain-containing protein</fullName>
    </recommendedName>
</protein>
<evidence type="ECO:0000256" key="1">
    <source>
        <dbReference type="SAM" id="SignalP"/>
    </source>
</evidence>
<comment type="caution">
    <text evidence="2">The sequence shown here is derived from an EMBL/GenBank/DDBJ whole genome shotgun (WGS) entry which is preliminary data.</text>
</comment>
<evidence type="ECO:0000313" key="3">
    <source>
        <dbReference type="Proteomes" id="UP001165367"/>
    </source>
</evidence>
<organism evidence="2 3">
    <name type="scientific">Terrimonas ginsenosidimutans</name>
    <dbReference type="NCBI Taxonomy" id="2908004"/>
    <lineage>
        <taxon>Bacteria</taxon>
        <taxon>Pseudomonadati</taxon>
        <taxon>Bacteroidota</taxon>
        <taxon>Chitinophagia</taxon>
        <taxon>Chitinophagales</taxon>
        <taxon>Chitinophagaceae</taxon>
        <taxon>Terrimonas</taxon>
    </lineage>
</organism>
<feature type="chain" id="PRO_5046230684" description="Lipocalin-like domain-containing protein" evidence="1">
    <location>
        <begin position="21"/>
        <end position="173"/>
    </location>
</feature>
<feature type="signal peptide" evidence="1">
    <location>
        <begin position="1"/>
        <end position="20"/>
    </location>
</feature>
<sequence>MKLLATAFFLLFSQMGFSQSAFPAGWAGAWKGDLFWYNGPGKEPKKIDMQLRIQKGDTCWTWQMTYGKPGEDNRPYSLIAVDSAKGHWAINEHNGIVLDQYFLANRLTGAFTVGQNTIINSYELRGDSMIVEFNSLQSKPITVTGLGTEDSPKVDSYRVQSFQRAVLRKFIDR</sequence>
<dbReference type="EMBL" id="JAKLTR010000003">
    <property type="protein sequence ID" value="MCG2613908.1"/>
    <property type="molecule type" value="Genomic_DNA"/>
</dbReference>
<gene>
    <name evidence="2" type="ORF">LZZ85_06430</name>
</gene>